<protein>
    <submittedName>
        <fullName evidence="1">Uncharacterized protein</fullName>
    </submittedName>
</protein>
<reference evidence="1 2" key="1">
    <citation type="submission" date="2019-08" db="EMBL/GenBank/DDBJ databases">
        <authorList>
            <person name="Alioto T."/>
            <person name="Alioto T."/>
            <person name="Gomez Garrido J."/>
        </authorList>
    </citation>
    <scope>NUCLEOTIDE SEQUENCE [LARGE SCALE GENOMIC DNA]</scope>
</reference>
<evidence type="ECO:0000313" key="2">
    <source>
        <dbReference type="Proteomes" id="UP000325440"/>
    </source>
</evidence>
<proteinExistence type="predicted"/>
<dbReference type="EMBL" id="CABPRJ010000049">
    <property type="protein sequence ID" value="VVC26859.1"/>
    <property type="molecule type" value="Genomic_DNA"/>
</dbReference>
<keyword evidence="2" id="KW-1185">Reference proteome</keyword>
<organism evidence="1 2">
    <name type="scientific">Cinara cedri</name>
    <dbReference type="NCBI Taxonomy" id="506608"/>
    <lineage>
        <taxon>Eukaryota</taxon>
        <taxon>Metazoa</taxon>
        <taxon>Ecdysozoa</taxon>
        <taxon>Arthropoda</taxon>
        <taxon>Hexapoda</taxon>
        <taxon>Insecta</taxon>
        <taxon>Pterygota</taxon>
        <taxon>Neoptera</taxon>
        <taxon>Paraneoptera</taxon>
        <taxon>Hemiptera</taxon>
        <taxon>Sternorrhyncha</taxon>
        <taxon>Aphidomorpha</taxon>
        <taxon>Aphidoidea</taxon>
        <taxon>Aphididae</taxon>
        <taxon>Lachninae</taxon>
        <taxon>Cinara</taxon>
    </lineage>
</organism>
<dbReference type="AlphaFoldDB" id="A0A5E4MC96"/>
<dbReference type="Proteomes" id="UP000325440">
    <property type="component" value="Unassembled WGS sequence"/>
</dbReference>
<name>A0A5E4MC96_9HEMI</name>
<accession>A0A5E4MC96</accession>
<dbReference type="OrthoDB" id="6613773at2759"/>
<evidence type="ECO:0000313" key="1">
    <source>
        <dbReference type="EMBL" id="VVC26859.1"/>
    </source>
</evidence>
<sequence>MDDNLNKELVAMAMTLIKIRYDKVDGTVVISPYHPAKQAQTNKKDSFILENRINSLTGQWFVGKKTIDPLKSTSDLSINTKRSLFKENIPQNLSDAIRSHAKFKMMTEKYIDTSISSWLSHAPFRLVK</sequence>
<gene>
    <name evidence="1" type="ORF">CINCED_3A017325</name>
</gene>